<dbReference type="Proteomes" id="UP000619260">
    <property type="component" value="Unassembled WGS sequence"/>
</dbReference>
<dbReference type="SUPFAM" id="SSF55729">
    <property type="entry name" value="Acyl-CoA N-acyltransferases (Nat)"/>
    <property type="match status" value="1"/>
</dbReference>
<dbReference type="InterPro" id="IPR000182">
    <property type="entry name" value="GNAT_dom"/>
</dbReference>
<dbReference type="Gene3D" id="3.40.630.30">
    <property type="match status" value="1"/>
</dbReference>
<dbReference type="RefSeq" id="WP_239153266.1">
    <property type="nucleotide sequence ID" value="NZ_BOPF01000017.1"/>
</dbReference>
<proteinExistence type="predicted"/>
<dbReference type="AlphaFoldDB" id="A0A8J3YPW3"/>
<gene>
    <name evidence="2" type="ORF">Val02_46070</name>
</gene>
<comment type="caution">
    <text evidence="2">The sequence shown here is derived from an EMBL/GenBank/DDBJ whole genome shotgun (WGS) entry which is preliminary data.</text>
</comment>
<dbReference type="InterPro" id="IPR016181">
    <property type="entry name" value="Acyl_CoA_acyltransferase"/>
</dbReference>
<dbReference type="PROSITE" id="PS51186">
    <property type="entry name" value="GNAT"/>
    <property type="match status" value="1"/>
</dbReference>
<feature type="domain" description="N-acetyltransferase" evidence="1">
    <location>
        <begin position="129"/>
        <end position="258"/>
    </location>
</feature>
<dbReference type="Pfam" id="PF00583">
    <property type="entry name" value="Acetyltransf_1"/>
    <property type="match status" value="1"/>
</dbReference>
<reference evidence="2" key="1">
    <citation type="submission" date="2021-01" db="EMBL/GenBank/DDBJ databases">
        <title>Whole genome shotgun sequence of Virgisporangium aliadipatigenens NBRC 105644.</title>
        <authorList>
            <person name="Komaki H."/>
            <person name="Tamura T."/>
        </authorList>
    </citation>
    <scope>NUCLEOTIDE SEQUENCE</scope>
    <source>
        <strain evidence="2">NBRC 105644</strain>
    </source>
</reference>
<evidence type="ECO:0000259" key="1">
    <source>
        <dbReference type="PROSITE" id="PS51186"/>
    </source>
</evidence>
<accession>A0A8J3YPW3</accession>
<organism evidence="2 3">
    <name type="scientific">Virgisporangium aliadipatigenens</name>
    <dbReference type="NCBI Taxonomy" id="741659"/>
    <lineage>
        <taxon>Bacteria</taxon>
        <taxon>Bacillati</taxon>
        <taxon>Actinomycetota</taxon>
        <taxon>Actinomycetes</taxon>
        <taxon>Micromonosporales</taxon>
        <taxon>Micromonosporaceae</taxon>
        <taxon>Virgisporangium</taxon>
    </lineage>
</organism>
<keyword evidence="3" id="KW-1185">Reference proteome</keyword>
<protein>
    <recommendedName>
        <fullName evidence="1">N-acetyltransferase domain-containing protein</fullName>
    </recommendedName>
</protein>
<evidence type="ECO:0000313" key="3">
    <source>
        <dbReference type="Proteomes" id="UP000619260"/>
    </source>
</evidence>
<sequence>MDDPLATGWEPDLPVRDSVLRQFIFAYADRTREMAASVGGRAERDDELSLADLGSPFLFDNAAVVLRPPRDVGSLVDRASAFFPGERSWVLLCAWPTPDLSTHGLSLMGHPPLMLRPPFSGVAAEPAGLRIVPVANAADLDAFRRVLVEGYPLPAGQEGAIADPRVLGALRLFLGFAGGRAVAAAGAAVHHGVVEVDWVATLPEFRGRGFGTALTARAAAVAPELPAVLIASDDGQPVYERMGFLRLMRLTMWSRTGS</sequence>
<dbReference type="GO" id="GO:0016747">
    <property type="term" value="F:acyltransferase activity, transferring groups other than amino-acyl groups"/>
    <property type="evidence" value="ECO:0007669"/>
    <property type="project" value="InterPro"/>
</dbReference>
<dbReference type="EMBL" id="BOPF01000017">
    <property type="protein sequence ID" value="GIJ47721.1"/>
    <property type="molecule type" value="Genomic_DNA"/>
</dbReference>
<name>A0A8J3YPW3_9ACTN</name>
<evidence type="ECO:0000313" key="2">
    <source>
        <dbReference type="EMBL" id="GIJ47721.1"/>
    </source>
</evidence>